<dbReference type="AlphaFoldDB" id="E4NJB7"/>
<protein>
    <submittedName>
        <fullName evidence="3">Uncharacterized protein</fullName>
    </submittedName>
</protein>
<dbReference type="PATRIC" id="fig|452652.3.peg.7352"/>
<gene>
    <name evidence="3" type="ordered locus">KSE_73100</name>
</gene>
<organism evidence="3 4">
    <name type="scientific">Kitasatospora setae (strain ATCC 33774 / DSM 43861 / JCM 3304 / KCC A-0304 / NBRC 14216 / KM-6054)</name>
    <name type="common">Streptomyces setae</name>
    <dbReference type="NCBI Taxonomy" id="452652"/>
    <lineage>
        <taxon>Bacteria</taxon>
        <taxon>Bacillati</taxon>
        <taxon>Actinomycetota</taxon>
        <taxon>Actinomycetes</taxon>
        <taxon>Kitasatosporales</taxon>
        <taxon>Streptomycetaceae</taxon>
        <taxon>Kitasatospora</taxon>
    </lineage>
</organism>
<evidence type="ECO:0000313" key="4">
    <source>
        <dbReference type="Proteomes" id="UP000007076"/>
    </source>
</evidence>
<sequence>MPGTGGYQLVAVFLVLVYLPSIGVFADLVLLGLYRWLGDRNRLERASRPGCDYTAAAAFPMFMLADTRNTAPVLLAVPVRCTGATAGRRVARPRPRRLLAGRRPAGRPGPGQPCRHHRAPLPLPLHPPPATRRE</sequence>
<accession>E4NJB7</accession>
<proteinExistence type="predicted"/>
<keyword evidence="4" id="KW-1185">Reference proteome</keyword>
<feature type="compositionally biased region" description="Basic residues" evidence="1">
    <location>
        <begin position="89"/>
        <end position="100"/>
    </location>
</feature>
<dbReference type="Proteomes" id="UP000007076">
    <property type="component" value="Chromosome"/>
</dbReference>
<feature type="region of interest" description="Disordered" evidence="1">
    <location>
        <begin position="86"/>
        <end position="134"/>
    </location>
</feature>
<feature type="compositionally biased region" description="Pro residues" evidence="1">
    <location>
        <begin position="121"/>
        <end position="134"/>
    </location>
</feature>
<dbReference type="HOGENOM" id="CLU_1893425_0_0_11"/>
<keyword evidence="2" id="KW-0812">Transmembrane</keyword>
<evidence type="ECO:0000256" key="2">
    <source>
        <dbReference type="SAM" id="Phobius"/>
    </source>
</evidence>
<keyword evidence="2" id="KW-0472">Membrane</keyword>
<dbReference type="KEGG" id="ksk:KSE_73100"/>
<evidence type="ECO:0000256" key="1">
    <source>
        <dbReference type="SAM" id="MobiDB-lite"/>
    </source>
</evidence>
<reference evidence="3 4" key="1">
    <citation type="journal article" date="2010" name="DNA Res.">
        <title>Genome sequence of Kitasatospora setae NBRC 14216T: an evolutionary snapshot of the family Streptomycetaceae.</title>
        <authorList>
            <person name="Ichikawa N."/>
            <person name="Oguchi A."/>
            <person name="Ikeda H."/>
            <person name="Ishikawa J."/>
            <person name="Kitani S."/>
            <person name="Watanabe Y."/>
            <person name="Nakamura S."/>
            <person name="Katano Y."/>
            <person name="Kishi E."/>
            <person name="Sasagawa M."/>
            <person name="Ankai A."/>
            <person name="Fukui S."/>
            <person name="Hashimoto Y."/>
            <person name="Kamata S."/>
            <person name="Otoguro M."/>
            <person name="Tanikawa S."/>
            <person name="Nihira T."/>
            <person name="Horinouchi S."/>
            <person name="Ohnishi Y."/>
            <person name="Hayakawa M."/>
            <person name="Kuzuyama T."/>
            <person name="Arisawa A."/>
            <person name="Nomoto F."/>
            <person name="Miura H."/>
            <person name="Takahashi Y."/>
            <person name="Fujita N."/>
        </authorList>
    </citation>
    <scope>NUCLEOTIDE SEQUENCE [LARGE SCALE GENOMIC DNA]</scope>
    <source>
        <strain evidence="4">ATCC 33774 / DSM 43861 / JCM 3304 / KCC A-0304 / NBRC 14216 / KM-6054</strain>
    </source>
</reference>
<feature type="transmembrane region" description="Helical" evidence="2">
    <location>
        <begin position="6"/>
        <end position="34"/>
    </location>
</feature>
<dbReference type="EMBL" id="AP010968">
    <property type="protein sequence ID" value="BAJ33065.1"/>
    <property type="molecule type" value="Genomic_DNA"/>
</dbReference>
<name>E4NJB7_KITSK</name>
<keyword evidence="2" id="KW-1133">Transmembrane helix</keyword>
<evidence type="ECO:0000313" key="3">
    <source>
        <dbReference type="EMBL" id="BAJ33065.1"/>
    </source>
</evidence>